<dbReference type="PANTHER" id="PTHR30012:SF7">
    <property type="entry name" value="PROTEIN TRANSPORT PROTEIN HOFC HOMOLOG"/>
    <property type="match status" value="1"/>
</dbReference>
<comment type="similarity">
    <text evidence="2 9">Belongs to the GSP F family.</text>
</comment>
<feature type="domain" description="Type II secretion system protein GspF" evidence="11">
    <location>
        <begin position="68"/>
        <end position="191"/>
    </location>
</feature>
<dbReference type="PANTHER" id="PTHR30012">
    <property type="entry name" value="GENERAL SECRETION PATHWAY PROTEIN"/>
    <property type="match status" value="1"/>
</dbReference>
<dbReference type="InterPro" id="IPR042094">
    <property type="entry name" value="T2SS_GspF_sf"/>
</dbReference>
<dbReference type="AlphaFoldDB" id="A0A1T2YPG6"/>
<accession>A0A1T2YPG6</accession>
<dbReference type="InterPro" id="IPR003004">
    <property type="entry name" value="GspF/PilC"/>
</dbReference>
<evidence type="ECO:0000256" key="9">
    <source>
        <dbReference type="RuleBase" id="RU003923"/>
    </source>
</evidence>
<evidence type="ECO:0000313" key="12">
    <source>
        <dbReference type="EMBL" id="OPA94200.1"/>
    </source>
</evidence>
<keyword evidence="4" id="KW-1003">Cell membrane</keyword>
<dbReference type="InterPro" id="IPR018076">
    <property type="entry name" value="T2SS_GspF_dom"/>
</dbReference>
<proteinExistence type="inferred from homology"/>
<name>A0A1T2YPG6_PSEFL</name>
<dbReference type="EMBL" id="MSDF01000017">
    <property type="protein sequence ID" value="OPA94200.1"/>
    <property type="molecule type" value="Genomic_DNA"/>
</dbReference>
<evidence type="ECO:0000256" key="1">
    <source>
        <dbReference type="ARBA" id="ARBA00004429"/>
    </source>
</evidence>
<evidence type="ECO:0000256" key="4">
    <source>
        <dbReference type="ARBA" id="ARBA00022475"/>
    </source>
</evidence>
<dbReference type="PRINTS" id="PR00812">
    <property type="entry name" value="BCTERIALGSPF"/>
</dbReference>
<dbReference type="RefSeq" id="WP_078740668.1">
    <property type="nucleotide sequence ID" value="NZ_MSDF01000017.1"/>
</dbReference>
<dbReference type="FunFam" id="1.20.81.30:FF:000001">
    <property type="entry name" value="Type II secretion system protein F"/>
    <property type="match status" value="2"/>
</dbReference>
<dbReference type="InterPro" id="IPR001992">
    <property type="entry name" value="T2SS_GspF/T4SS_PilC_CS"/>
</dbReference>
<evidence type="ECO:0000256" key="2">
    <source>
        <dbReference type="ARBA" id="ARBA00005745"/>
    </source>
</evidence>
<evidence type="ECO:0000256" key="10">
    <source>
        <dbReference type="SAM" id="Phobius"/>
    </source>
</evidence>
<organism evidence="12 13">
    <name type="scientific">Pseudomonas fluorescens</name>
    <dbReference type="NCBI Taxonomy" id="294"/>
    <lineage>
        <taxon>Bacteria</taxon>
        <taxon>Pseudomonadati</taxon>
        <taxon>Pseudomonadota</taxon>
        <taxon>Gammaproteobacteria</taxon>
        <taxon>Pseudomonadales</taxon>
        <taxon>Pseudomonadaceae</taxon>
        <taxon>Pseudomonas</taxon>
    </lineage>
</organism>
<evidence type="ECO:0000256" key="7">
    <source>
        <dbReference type="ARBA" id="ARBA00022989"/>
    </source>
</evidence>
<dbReference type="Pfam" id="PF00482">
    <property type="entry name" value="T2SSF"/>
    <property type="match status" value="2"/>
</dbReference>
<keyword evidence="5" id="KW-0997">Cell inner membrane</keyword>
<keyword evidence="6 9" id="KW-0812">Transmembrane</keyword>
<dbReference type="GO" id="GO:0015628">
    <property type="term" value="P:protein secretion by the type II secretion system"/>
    <property type="evidence" value="ECO:0007669"/>
    <property type="project" value="TreeGrafter"/>
</dbReference>
<keyword evidence="8 10" id="KW-0472">Membrane</keyword>
<reference evidence="12 13" key="1">
    <citation type="submission" date="2016-12" db="EMBL/GenBank/DDBJ databases">
        <title>Draft genome sequences of seven strains of Pseudomonas fluorescens that produce 4-formylaminooxyvinylglycine.</title>
        <authorList>
            <person name="Okrent R.A."/>
            <person name="Manning V.A."/>
            <person name="Trippe K.M."/>
        </authorList>
    </citation>
    <scope>NUCLEOTIDE SEQUENCE [LARGE SCALE GENOMIC DNA]</scope>
    <source>
        <strain evidence="12 13">P5A</strain>
    </source>
</reference>
<feature type="transmembrane region" description="Helical" evidence="10">
    <location>
        <begin position="167"/>
        <end position="190"/>
    </location>
</feature>
<evidence type="ECO:0000313" key="13">
    <source>
        <dbReference type="Proteomes" id="UP000190965"/>
    </source>
</evidence>
<gene>
    <name evidence="12" type="ORF">BFW87_15595</name>
</gene>
<dbReference type="Gene3D" id="1.20.81.30">
    <property type="entry name" value="Type II secretion system (T2SS), domain F"/>
    <property type="match status" value="2"/>
</dbReference>
<sequence>MNDASTIYAWEGINRKGRRVSGQTCGHSLALIKAQLRQQGICPGRVQKAARRLPRFAPPIKPVDIALFTRQLATLLRAGIPLLQAFDIIREGTDHRRMRELVQGLKQAIAGGHNLSQALRKHPRHFDDLYCNLIAAGEQAGALETLLERVAIHLEKSQQLKARIKKAMTYPIAVIVVACLVSTVLLIHVVPQFQSLFAGVGGKLPGFTLGVIALSEFLQRAWWVVALGVFAGFAGLRQAHQRSPGVRHWVDAGLLNLPLAGTLLKKSAVARYARTLSTTFAAGVPLVQALDSVAGATGNGLFKQAIEHMRHDVSTGMPLHQSMTRSGVFPGMAIQMTAIGEESGTLDHMLEKVANHYEADVDHLVDNLTSLMEPLIMVVLGGIVGALVIAMYLPVFQLGTAF</sequence>
<comment type="caution">
    <text evidence="12">The sequence shown here is derived from an EMBL/GenBank/DDBJ whole genome shotgun (WGS) entry which is preliminary data.</text>
</comment>
<evidence type="ECO:0000256" key="6">
    <source>
        <dbReference type="ARBA" id="ARBA00022692"/>
    </source>
</evidence>
<feature type="domain" description="Type II secretion system protein GspF" evidence="11">
    <location>
        <begin position="273"/>
        <end position="394"/>
    </location>
</feature>
<protein>
    <submittedName>
        <fullName evidence="12">Type II secretion system protein F</fullName>
    </submittedName>
</protein>
<evidence type="ECO:0000256" key="3">
    <source>
        <dbReference type="ARBA" id="ARBA00022448"/>
    </source>
</evidence>
<keyword evidence="7 10" id="KW-1133">Transmembrane helix</keyword>
<feature type="transmembrane region" description="Helical" evidence="10">
    <location>
        <begin position="221"/>
        <end position="240"/>
    </location>
</feature>
<evidence type="ECO:0000256" key="5">
    <source>
        <dbReference type="ARBA" id="ARBA00022519"/>
    </source>
</evidence>
<dbReference type="OrthoDB" id="9805682at2"/>
<keyword evidence="3 9" id="KW-0813">Transport</keyword>
<dbReference type="PROSITE" id="PS00874">
    <property type="entry name" value="T2SP_F"/>
    <property type="match status" value="1"/>
</dbReference>
<evidence type="ECO:0000256" key="8">
    <source>
        <dbReference type="ARBA" id="ARBA00023136"/>
    </source>
</evidence>
<dbReference type="GO" id="GO:0005886">
    <property type="term" value="C:plasma membrane"/>
    <property type="evidence" value="ECO:0007669"/>
    <property type="project" value="UniProtKB-SubCell"/>
</dbReference>
<comment type="subcellular location">
    <subcellularLocation>
        <location evidence="1 9">Cell inner membrane</location>
        <topology evidence="1 9">Multi-pass membrane protein</topology>
    </subcellularLocation>
</comment>
<evidence type="ECO:0000259" key="11">
    <source>
        <dbReference type="Pfam" id="PF00482"/>
    </source>
</evidence>
<feature type="transmembrane region" description="Helical" evidence="10">
    <location>
        <begin position="375"/>
        <end position="395"/>
    </location>
</feature>
<dbReference type="Proteomes" id="UP000190965">
    <property type="component" value="Unassembled WGS sequence"/>
</dbReference>